<dbReference type="EMBL" id="BGZK01001127">
    <property type="protein sequence ID" value="GBP71939.1"/>
    <property type="molecule type" value="Genomic_DNA"/>
</dbReference>
<organism evidence="1 2">
    <name type="scientific">Eumeta variegata</name>
    <name type="common">Bagworm moth</name>
    <name type="synonym">Eumeta japonica</name>
    <dbReference type="NCBI Taxonomy" id="151549"/>
    <lineage>
        <taxon>Eukaryota</taxon>
        <taxon>Metazoa</taxon>
        <taxon>Ecdysozoa</taxon>
        <taxon>Arthropoda</taxon>
        <taxon>Hexapoda</taxon>
        <taxon>Insecta</taxon>
        <taxon>Pterygota</taxon>
        <taxon>Neoptera</taxon>
        <taxon>Endopterygota</taxon>
        <taxon>Lepidoptera</taxon>
        <taxon>Glossata</taxon>
        <taxon>Ditrysia</taxon>
        <taxon>Tineoidea</taxon>
        <taxon>Psychidae</taxon>
        <taxon>Oiketicinae</taxon>
        <taxon>Eumeta</taxon>
    </lineage>
</organism>
<comment type="caution">
    <text evidence="1">The sequence shown here is derived from an EMBL/GenBank/DDBJ whole genome shotgun (WGS) entry which is preliminary data.</text>
</comment>
<protein>
    <submittedName>
        <fullName evidence="1">Uncharacterized protein</fullName>
    </submittedName>
</protein>
<sequence length="111" mass="12810">MRKTEKRNRLTLLGLSELSARNYRENKVTQSRPRSVRVESSTCCLFRHFVEFNSITGILMQKDAHLALLLAGSSVSEIFRFAHLSFINSLTPEDVCSYPTDWRLLWGSEFP</sequence>
<gene>
    <name evidence="1" type="ORF">EVAR_47885_1</name>
</gene>
<proteinExistence type="predicted"/>
<keyword evidence="2" id="KW-1185">Reference proteome</keyword>
<evidence type="ECO:0000313" key="1">
    <source>
        <dbReference type="EMBL" id="GBP71939.1"/>
    </source>
</evidence>
<reference evidence="1 2" key="1">
    <citation type="journal article" date="2019" name="Commun. Biol.">
        <title>The bagworm genome reveals a unique fibroin gene that provides high tensile strength.</title>
        <authorList>
            <person name="Kono N."/>
            <person name="Nakamura H."/>
            <person name="Ohtoshi R."/>
            <person name="Tomita M."/>
            <person name="Numata K."/>
            <person name="Arakawa K."/>
        </authorList>
    </citation>
    <scope>NUCLEOTIDE SEQUENCE [LARGE SCALE GENOMIC DNA]</scope>
</reference>
<dbReference type="Proteomes" id="UP000299102">
    <property type="component" value="Unassembled WGS sequence"/>
</dbReference>
<evidence type="ECO:0000313" key="2">
    <source>
        <dbReference type="Proteomes" id="UP000299102"/>
    </source>
</evidence>
<name>A0A4C1YBC6_EUMVA</name>
<accession>A0A4C1YBC6</accession>
<dbReference type="AlphaFoldDB" id="A0A4C1YBC6"/>